<keyword evidence="8" id="KW-0540">Nuclease</keyword>
<dbReference type="PROSITE" id="PS51450">
    <property type="entry name" value="LRR"/>
    <property type="match status" value="1"/>
</dbReference>
<dbReference type="CDD" id="cd18042">
    <property type="entry name" value="DEXXQc_SETX"/>
    <property type="match status" value="1"/>
</dbReference>
<dbReference type="Proteomes" id="UP000007797">
    <property type="component" value="Unassembled WGS sequence"/>
</dbReference>
<dbReference type="GO" id="GO:0005524">
    <property type="term" value="F:ATP binding"/>
    <property type="evidence" value="ECO:0007669"/>
    <property type="project" value="UniProtKB-KW"/>
</dbReference>
<evidence type="ECO:0000313" key="8">
    <source>
        <dbReference type="EMBL" id="EGG22184.1"/>
    </source>
</evidence>
<evidence type="ECO:0000256" key="4">
    <source>
        <dbReference type="ARBA" id="ARBA00022840"/>
    </source>
</evidence>
<dbReference type="GO" id="GO:0006369">
    <property type="term" value="P:termination of RNA polymerase II transcription"/>
    <property type="evidence" value="ECO:0007669"/>
    <property type="project" value="TreeGrafter"/>
</dbReference>
<dbReference type="Pfam" id="PF12726">
    <property type="entry name" value="SEN1_N"/>
    <property type="match status" value="1"/>
</dbReference>
<protein>
    <submittedName>
        <fullName evidence="8">Splicing endonuclease</fullName>
    </submittedName>
</protein>
<feature type="region of interest" description="Disordered" evidence="6">
    <location>
        <begin position="470"/>
        <end position="494"/>
    </location>
</feature>
<dbReference type="InterPro" id="IPR027417">
    <property type="entry name" value="P-loop_NTPase"/>
</dbReference>
<dbReference type="SMART" id="SM00382">
    <property type="entry name" value="AAA"/>
    <property type="match status" value="1"/>
</dbReference>
<name>F4PP71_CACFS</name>
<dbReference type="KEGG" id="dfa:DFA_04302"/>
<keyword evidence="2" id="KW-0378">Hydrolase</keyword>
<dbReference type="CDD" id="cd18808">
    <property type="entry name" value="SF1_C_Upf1"/>
    <property type="match status" value="1"/>
</dbReference>
<evidence type="ECO:0000256" key="3">
    <source>
        <dbReference type="ARBA" id="ARBA00022806"/>
    </source>
</evidence>
<dbReference type="GO" id="GO:0016787">
    <property type="term" value="F:hydrolase activity"/>
    <property type="evidence" value="ECO:0007669"/>
    <property type="project" value="UniProtKB-KW"/>
</dbReference>
<accession>F4PP71</accession>
<dbReference type="FunFam" id="3.40.50.300:FF:000326">
    <property type="entry name" value="P-loop containing nucleoside triphosphate hydrolase"/>
    <property type="match status" value="1"/>
</dbReference>
<keyword evidence="5" id="KW-0175">Coiled coil</keyword>
<dbReference type="InterPro" id="IPR001611">
    <property type="entry name" value="Leu-rich_rpt"/>
</dbReference>
<dbReference type="InterPro" id="IPR003593">
    <property type="entry name" value="AAA+_ATPase"/>
</dbReference>
<keyword evidence="8" id="KW-0255">Endonuclease</keyword>
<dbReference type="GO" id="GO:0004519">
    <property type="term" value="F:endonuclease activity"/>
    <property type="evidence" value="ECO:0007669"/>
    <property type="project" value="UniProtKB-KW"/>
</dbReference>
<dbReference type="OMA" id="REYMALH"/>
<dbReference type="GO" id="GO:0004386">
    <property type="term" value="F:helicase activity"/>
    <property type="evidence" value="ECO:0007669"/>
    <property type="project" value="UniProtKB-KW"/>
</dbReference>
<evidence type="ECO:0000313" key="9">
    <source>
        <dbReference type="Proteomes" id="UP000007797"/>
    </source>
</evidence>
<dbReference type="GO" id="GO:0016604">
    <property type="term" value="C:nuclear body"/>
    <property type="evidence" value="ECO:0007669"/>
    <property type="project" value="TreeGrafter"/>
</dbReference>
<feature type="region of interest" description="Disordered" evidence="6">
    <location>
        <begin position="1016"/>
        <end position="1080"/>
    </location>
</feature>
<keyword evidence="1" id="KW-0547">Nucleotide-binding</keyword>
<dbReference type="InterPro" id="IPR047187">
    <property type="entry name" value="SF1_C_Upf1"/>
</dbReference>
<evidence type="ECO:0000256" key="5">
    <source>
        <dbReference type="SAM" id="Coils"/>
    </source>
</evidence>
<feature type="domain" description="AAA+ ATPase" evidence="7">
    <location>
        <begin position="1387"/>
        <end position="1670"/>
    </location>
</feature>
<feature type="region of interest" description="Disordered" evidence="6">
    <location>
        <begin position="1903"/>
        <end position="1947"/>
    </location>
</feature>
<keyword evidence="3" id="KW-0347">Helicase</keyword>
<dbReference type="InterPro" id="IPR041679">
    <property type="entry name" value="DNA2/NAM7-like_C"/>
</dbReference>
<dbReference type="PANTHER" id="PTHR10887">
    <property type="entry name" value="DNA2/NAM7 HELICASE FAMILY"/>
    <property type="match status" value="1"/>
</dbReference>
<gene>
    <name evidence="8" type="ORF">DFA_04302</name>
</gene>
<dbReference type="GO" id="GO:0001147">
    <property type="term" value="F:transcription termination site sequence-specific DNA binding"/>
    <property type="evidence" value="ECO:0007669"/>
    <property type="project" value="TreeGrafter"/>
</dbReference>
<keyword evidence="4" id="KW-0067">ATP-binding</keyword>
<feature type="coiled-coil region" evidence="5">
    <location>
        <begin position="1493"/>
        <end position="1582"/>
    </location>
</feature>
<evidence type="ECO:0000256" key="6">
    <source>
        <dbReference type="SAM" id="MobiDB-lite"/>
    </source>
</evidence>
<sequence>MTTPSTAAAATTTSSIAANIDVFDPSPYENDHDLLLQKAIDFCMARDHLWCKHPSAVKAILADICQAPDQLRNHLSEQLSRCLDCIIKYHREKKLMRDKYLSEFTTDSVDELYNELKKGDQNRLLVSLDRYGHDTARLVNIFHELLHQPELLEEPRLYVLFKEKLSSTVTDYDVSFGDPGKKVPGVYVLLMSGDKVLIDWAICHLKDNDGKIDGEEFHVIHPIFERCVSKIKNYHKIRILQQKNTTTTTTTTTTTNNNNTTSAVTTEDEFISYFSDDINHFWSGFQLFLEYINNDTLKNGIIQYFPMFIDIILSEIDVVPKPMINHHYLSCINQLLSVFGNDIWSYSQKYTATTYSQSLFDLFTLYRDETIINKCFQIFSQILLYVREDNSPEANFLRQTLIEFFLKESNLNSNQEHLYNKSQINQTVKIKSFSISMDILMTCYQLKQFPIVKGWEERLVYYAIQYPASNNNNNHNNNQKNYHSSSYNNNNNNHSSYNNNYNNNQSKNSMYSPSLEDIIKAENLLNSILVSNATELRLRFQLVYHSSNDTKLKILKDDCLFWRDDIWRILLSQSSPNTIGFKIHETLFKCQRVLCLLTSGNDIINNNVHLSSVLSNPSKRPALYRYLHQYQEYMSQYIVQFANQYPFNTPKEPGNEYIKLNLLDQENFARCLFSLVVSSSDVVRESAKKLLLKKYNSKKTITEALKAAIENSPNDALLGIIGIYRDIVLNFGAPYIQSSYHLLFYYSNHIFYQLKNQLAPSHTQTYFPLMTDAFWCLVELFFQQNQLFKIEDLSNLFILFTDSFSTLSLEHYTSITKTSHTATKEDGTTPAFLVNHQQLIFPTLDSYPSYMRSHLARLFVEQSNEGVIDLEDNGLDGDDGRFIYQYQLQNGDQLATITNYPAITTQFDNYELLADDIKCYYRQSDYDDNSSKIYTSIINNHSHWIELFINWGDENVNWAKSFIQITKSILKNEIPPCTFLLEYVAKLSKAIAGKKIQDDIKQTLEKHLVVMNQYNNQPVKQQPPPVQKTIHKNPTSGGGLGGHGAPQLIKSLHSSSPTLSFTPTSSSSSTPSPQFSRQHANSKDFSNIIGELSSNNANVFDYFEQTSRSIPLADRKKTKILDLDVPLFRKDKASKYQHQMEKFLPKVENLHKIILSWDPANLNENDTKGLRSIPTTFENLSEYIEIFEPLLLQEYKGQLIKSMEEMDNVCYKLTVEDVARENDFHVCDYFFDHNQSSDEFFIDDLVIISKPQFGGSKFGKIEKKEKKERKEMNNIKCSWIKVRFFFENATSSNANPSTTLIGQLKIGSQWKMTKLTSLSTVNREYMALHTVGKIPLGASIISPSLSLSSYSLENASSRVTIPKKLESALKESLNDSQIEAIHASLTPSGFTLLQGPPGTGKTKTIIALLSVLLHTMTPIKDDSKLKNQAPIKILVTAPSNAAVDEIATRILDQRMLNQDGLPYQPFCIRIGNKQQINSTVSKISLDNLLSEELQKDDNKVSQIQQRVASLHEESEKTRSELDEVHNRINQLSTELKVLRDAKQPTDHITSELTKLHNKKSMLKSSKNNFVDLRRGYDNLENEKRSMLSNMLNRASIILSTLSGSGYESLSAAVKQFDVVIIDEAAQAVELSTLIPLKHNVKKCILVGDPNQLPATVISRITTNFQYEQSLFQRLSQCGIPMQVLNVQYRMHPTISRFPSKHFYHGQIKDGHNVIALNHNIYKDARFGPFIFYDITDSVEDSNQSSHSLRNVHEAKLANLIISQLLVHFSKDCEKLSIGVITPYKQQQIELSRRLSHFNSMVEVNTVDGFQGREKDIIIFSCVRAHKGGSIGFLSDVRRMNVGLTRAKLSMIVIGHTNLLMLNSDWGELIKFSKQVPNGYFPISSRSIEDNQLPIVPLVSKIPFNNPPNNNNNNNNNNNGNMGDDGKNKKHYMDDQRGGPNTIKKQKY</sequence>
<evidence type="ECO:0000256" key="1">
    <source>
        <dbReference type="ARBA" id="ARBA00022741"/>
    </source>
</evidence>
<dbReference type="Pfam" id="PF13087">
    <property type="entry name" value="AAA_12"/>
    <property type="match status" value="1"/>
</dbReference>
<reference evidence="9" key="1">
    <citation type="journal article" date="2011" name="Genome Res.">
        <title>Phylogeny-wide analysis of social amoeba genomes highlights ancient origins for complex intercellular communication.</title>
        <authorList>
            <person name="Heidel A.J."/>
            <person name="Lawal H.M."/>
            <person name="Felder M."/>
            <person name="Schilde C."/>
            <person name="Helps N.R."/>
            <person name="Tunggal B."/>
            <person name="Rivero F."/>
            <person name="John U."/>
            <person name="Schleicher M."/>
            <person name="Eichinger L."/>
            <person name="Platzer M."/>
            <person name="Noegel A.A."/>
            <person name="Schaap P."/>
            <person name="Gloeckner G."/>
        </authorList>
    </citation>
    <scope>NUCLEOTIDE SEQUENCE [LARGE SCALE GENOMIC DNA]</scope>
    <source>
        <strain evidence="9">SH3</strain>
    </source>
</reference>
<feature type="compositionally biased region" description="Basic and acidic residues" evidence="6">
    <location>
        <begin position="1923"/>
        <end position="1936"/>
    </location>
</feature>
<dbReference type="InterPro" id="IPR045055">
    <property type="entry name" value="DNA2/NAM7-like"/>
</dbReference>
<dbReference type="RefSeq" id="XP_004360035.1">
    <property type="nucleotide sequence ID" value="XM_004359978.1"/>
</dbReference>
<dbReference type="InterPro" id="IPR041677">
    <property type="entry name" value="DNA2/NAM7_AAA_11"/>
</dbReference>
<proteinExistence type="predicted"/>
<dbReference type="SUPFAM" id="SSF52540">
    <property type="entry name" value="P-loop containing nucleoside triphosphate hydrolases"/>
    <property type="match status" value="1"/>
</dbReference>
<keyword evidence="9" id="KW-1185">Reference proteome</keyword>
<dbReference type="Gene3D" id="3.40.50.300">
    <property type="entry name" value="P-loop containing nucleotide triphosphate hydrolases"/>
    <property type="match status" value="2"/>
</dbReference>
<feature type="compositionally biased region" description="Low complexity" evidence="6">
    <location>
        <begin position="1906"/>
        <end position="1920"/>
    </location>
</feature>
<dbReference type="PANTHER" id="PTHR10887:SF495">
    <property type="entry name" value="HELICASE SENATAXIN ISOFORM X1-RELATED"/>
    <property type="match status" value="1"/>
</dbReference>
<dbReference type="EMBL" id="GL883009">
    <property type="protein sequence ID" value="EGG22184.1"/>
    <property type="molecule type" value="Genomic_DNA"/>
</dbReference>
<evidence type="ECO:0000256" key="2">
    <source>
        <dbReference type="ARBA" id="ARBA00022801"/>
    </source>
</evidence>
<dbReference type="Pfam" id="PF13086">
    <property type="entry name" value="AAA_11"/>
    <property type="match status" value="1"/>
</dbReference>
<evidence type="ECO:0000259" key="7">
    <source>
        <dbReference type="SMART" id="SM00382"/>
    </source>
</evidence>
<dbReference type="GO" id="GO:0005694">
    <property type="term" value="C:chromosome"/>
    <property type="evidence" value="ECO:0007669"/>
    <property type="project" value="UniProtKB-ARBA"/>
</dbReference>
<dbReference type="OrthoDB" id="6513042at2759"/>
<feature type="compositionally biased region" description="Low complexity" evidence="6">
    <location>
        <begin position="1051"/>
        <end position="1076"/>
    </location>
</feature>
<dbReference type="InterPro" id="IPR024481">
    <property type="entry name" value="Helicase_Sen1_N"/>
</dbReference>
<dbReference type="STRING" id="1054147.F4PP71"/>
<organism evidence="8 9">
    <name type="scientific">Cavenderia fasciculata</name>
    <name type="common">Slime mold</name>
    <name type="synonym">Dictyostelium fasciculatum</name>
    <dbReference type="NCBI Taxonomy" id="261658"/>
    <lineage>
        <taxon>Eukaryota</taxon>
        <taxon>Amoebozoa</taxon>
        <taxon>Evosea</taxon>
        <taxon>Eumycetozoa</taxon>
        <taxon>Dictyostelia</taxon>
        <taxon>Acytosteliales</taxon>
        <taxon>Cavenderiaceae</taxon>
        <taxon>Cavenderia</taxon>
    </lineage>
</organism>
<dbReference type="GeneID" id="14874659"/>